<evidence type="ECO:0000313" key="6">
    <source>
        <dbReference type="EMBL" id="ADD08436.1"/>
    </source>
</evidence>
<comment type="similarity">
    <text evidence="5">Belongs to the PPase family.</text>
</comment>
<dbReference type="PANTHER" id="PTHR10286">
    <property type="entry name" value="INORGANIC PYROPHOSPHATASE"/>
    <property type="match status" value="1"/>
</dbReference>
<feature type="binding site" evidence="5">
    <location>
        <position position="60"/>
    </location>
    <ligand>
        <name>Mg(2+)</name>
        <dbReference type="ChEBI" id="CHEBI:18420"/>
        <label>1</label>
    </ligand>
</feature>
<dbReference type="NCBIfam" id="NF002317">
    <property type="entry name" value="PRK01250.1"/>
    <property type="match status" value="1"/>
</dbReference>
<feature type="binding site" evidence="5">
    <location>
        <position position="38"/>
    </location>
    <ligand>
        <name>substrate</name>
    </ligand>
</feature>
<dbReference type="GO" id="GO:0006796">
    <property type="term" value="P:phosphate-containing compound metabolic process"/>
    <property type="evidence" value="ECO:0007669"/>
    <property type="project" value="InterPro"/>
</dbReference>
<keyword evidence="5" id="KW-0963">Cytoplasm</keyword>
<protein>
    <recommendedName>
        <fullName evidence="5">Inorganic pyrophosphatase</fullName>
        <ecNumber evidence="5">3.6.1.1</ecNumber>
    </recommendedName>
    <alternativeName>
        <fullName evidence="5">Pyrophosphate phospho-hydrolase</fullName>
        <shortName evidence="5">PPase</shortName>
    </alternativeName>
</protein>
<dbReference type="HAMAP" id="MF_00209">
    <property type="entry name" value="Inorganic_PPase"/>
    <property type="match status" value="1"/>
</dbReference>
<feature type="binding site" evidence="5">
    <location>
        <position position="50"/>
    </location>
    <ligand>
        <name>substrate</name>
    </ligand>
</feature>
<organism evidence="6 7">
    <name type="scientific">Aciduliprofundum boonei (strain DSM 19572 / T469)</name>
    <dbReference type="NCBI Taxonomy" id="439481"/>
    <lineage>
        <taxon>Archaea</taxon>
        <taxon>Methanobacteriati</taxon>
        <taxon>Thermoplasmatota</taxon>
        <taxon>DHVE2 group</taxon>
        <taxon>Candidatus Aciduliprofundum</taxon>
    </lineage>
</organism>
<comment type="function">
    <text evidence="5">Catalyzes the hydrolysis of inorganic pyrophosphate (PPi) forming two phosphate ions.</text>
</comment>
<feature type="binding site" evidence="5">
    <location>
        <position position="65"/>
    </location>
    <ligand>
        <name>Mg(2+)</name>
        <dbReference type="ChEBI" id="CHEBI:18420"/>
        <label>1</label>
    </ligand>
</feature>
<dbReference type="RefSeq" id="WP_008082550.1">
    <property type="nucleotide sequence ID" value="NC_013926.1"/>
</dbReference>
<keyword evidence="7" id="KW-1185">Reference proteome</keyword>
<dbReference type="eggNOG" id="arCOG01711">
    <property type="taxonomic scope" value="Archaea"/>
</dbReference>
<dbReference type="EC" id="3.6.1.1" evidence="5"/>
<evidence type="ECO:0000256" key="5">
    <source>
        <dbReference type="HAMAP-Rule" id="MF_00209"/>
    </source>
</evidence>
<dbReference type="EMBL" id="CP001941">
    <property type="protein sequence ID" value="ADD08436.1"/>
    <property type="molecule type" value="Genomic_DNA"/>
</dbReference>
<dbReference type="InterPro" id="IPR036649">
    <property type="entry name" value="Pyrophosphatase_sf"/>
</dbReference>
<dbReference type="HOGENOM" id="CLU_073198_1_0_2"/>
<dbReference type="KEGG" id="abi:Aboo_0625"/>
<feature type="binding site" evidence="5">
    <location>
        <position position="65"/>
    </location>
    <ligand>
        <name>Mg(2+)</name>
        <dbReference type="ChEBI" id="CHEBI:18420"/>
        <label>2</label>
    </ligand>
</feature>
<comment type="cofactor">
    <cofactor evidence="1 5">
        <name>Mg(2+)</name>
        <dbReference type="ChEBI" id="CHEBI:18420"/>
    </cofactor>
</comment>
<evidence type="ECO:0000256" key="1">
    <source>
        <dbReference type="ARBA" id="ARBA00001946"/>
    </source>
</evidence>
<keyword evidence="4 5" id="KW-0460">Magnesium</keyword>
<dbReference type="AlphaFoldDB" id="B5I9T3"/>
<dbReference type="SUPFAM" id="SSF50324">
    <property type="entry name" value="Inorganic pyrophosphatase"/>
    <property type="match status" value="1"/>
</dbReference>
<keyword evidence="2 5" id="KW-0479">Metal-binding</keyword>
<dbReference type="GO" id="GO:0000287">
    <property type="term" value="F:magnesium ion binding"/>
    <property type="evidence" value="ECO:0007669"/>
    <property type="project" value="UniProtKB-UniRule"/>
</dbReference>
<reference evidence="6" key="1">
    <citation type="submission" date="2010-02" db="EMBL/GenBank/DDBJ databases">
        <title>Complete sequence of Aciduliprofundum boonei T469.</title>
        <authorList>
            <consortium name="US DOE Joint Genome Institute"/>
            <person name="Lucas S."/>
            <person name="Copeland A."/>
            <person name="Lapidus A."/>
            <person name="Cheng J.-F."/>
            <person name="Bruce D."/>
            <person name="Goodwin L."/>
            <person name="Pitluck S."/>
            <person name="Saunders E."/>
            <person name="Detter J.C."/>
            <person name="Han C."/>
            <person name="Tapia R."/>
            <person name="Land M."/>
            <person name="Hauser L."/>
            <person name="Kyrpides N."/>
            <person name="Mikhailova N."/>
            <person name="Flores G."/>
            <person name="Reysenbach A.-L."/>
            <person name="Woyke T."/>
        </authorList>
    </citation>
    <scope>NUCLEOTIDE SEQUENCE</scope>
    <source>
        <strain evidence="6">T469</strain>
    </source>
</reference>
<evidence type="ECO:0000256" key="2">
    <source>
        <dbReference type="ARBA" id="ARBA00022723"/>
    </source>
</evidence>
<gene>
    <name evidence="5" type="primary">ppa</name>
    <name evidence="6" type="ordered locus">Aboo_0625</name>
</gene>
<comment type="subunit">
    <text evidence="5">Homohexamer.</text>
</comment>
<evidence type="ECO:0000256" key="3">
    <source>
        <dbReference type="ARBA" id="ARBA00022801"/>
    </source>
</evidence>
<dbReference type="GO" id="GO:0005737">
    <property type="term" value="C:cytoplasm"/>
    <property type="evidence" value="ECO:0007669"/>
    <property type="project" value="UniProtKB-SubCell"/>
</dbReference>
<proteinExistence type="inferred from homology"/>
<evidence type="ECO:0000256" key="4">
    <source>
        <dbReference type="ARBA" id="ARBA00022842"/>
    </source>
</evidence>
<accession>B5I9T3</accession>
<dbReference type="CDD" id="cd00412">
    <property type="entry name" value="pyrophosphatase"/>
    <property type="match status" value="1"/>
</dbReference>
<sequence length="173" mass="19938">MKAGENPPEDIYVFIEVPKGSNIKCEYDFEMNVIKVDRVLHTASFYPFNYGFIPETMEEDNDPIDCLVISYDSFPHGVLVRAIPIGMLVTEDEHGPDRKIIAVPHPTVDPRNEGIEDIRDVQSSVLEQIKHFFEHYKELEKNKWVKIVGFRGAEEAKEAIKRAMERREKSISS</sequence>
<dbReference type="PROSITE" id="PS00387">
    <property type="entry name" value="PPASE"/>
    <property type="match status" value="1"/>
</dbReference>
<evidence type="ECO:0000313" key="7">
    <source>
        <dbReference type="Proteomes" id="UP000001400"/>
    </source>
</evidence>
<dbReference type="OrthoDB" id="134160at2157"/>
<comment type="catalytic activity">
    <reaction evidence="5">
        <text>diphosphate + H2O = 2 phosphate + H(+)</text>
        <dbReference type="Rhea" id="RHEA:24576"/>
        <dbReference type="ChEBI" id="CHEBI:15377"/>
        <dbReference type="ChEBI" id="CHEBI:15378"/>
        <dbReference type="ChEBI" id="CHEBI:33019"/>
        <dbReference type="ChEBI" id="CHEBI:43474"/>
        <dbReference type="EC" id="3.6.1.1"/>
    </reaction>
</comment>
<dbReference type="Proteomes" id="UP000001400">
    <property type="component" value="Chromosome"/>
</dbReference>
<dbReference type="STRING" id="439481.Aboo_0625"/>
<feature type="binding site" evidence="5">
    <location>
        <position position="24"/>
    </location>
    <ligand>
        <name>substrate</name>
    </ligand>
</feature>
<dbReference type="GeneID" id="8827570"/>
<dbReference type="GO" id="GO:0004427">
    <property type="term" value="F:inorganic diphosphate phosphatase activity"/>
    <property type="evidence" value="ECO:0007669"/>
    <property type="project" value="UniProtKB-UniRule"/>
</dbReference>
<feature type="binding site" evidence="5">
    <location>
        <position position="136"/>
    </location>
    <ligand>
        <name>substrate</name>
    </ligand>
</feature>
<dbReference type="InterPro" id="IPR008162">
    <property type="entry name" value="Pyrophosphatase"/>
</dbReference>
<feature type="binding site" evidence="5">
    <location>
        <position position="97"/>
    </location>
    <ligand>
        <name>Mg(2+)</name>
        <dbReference type="ChEBI" id="CHEBI:18420"/>
        <label>1</label>
    </ligand>
</feature>
<dbReference type="Gene3D" id="3.90.80.10">
    <property type="entry name" value="Inorganic pyrophosphatase"/>
    <property type="match status" value="1"/>
</dbReference>
<comment type="subcellular location">
    <subcellularLocation>
        <location evidence="5">Cytoplasm</location>
    </subcellularLocation>
</comment>
<keyword evidence="3 5" id="KW-0378">Hydrolase</keyword>
<dbReference type="Pfam" id="PF00719">
    <property type="entry name" value="Pyrophosphatase"/>
    <property type="match status" value="1"/>
</dbReference>
<name>B5I9T3_ACIB4</name>